<accession>A0A7M7HF32</accession>
<dbReference type="PANTHER" id="PTHR34487">
    <property type="entry name" value="ACYL-ACP THIOESTERASE"/>
    <property type="match status" value="1"/>
</dbReference>
<dbReference type="OMA" id="AVPIWKF"/>
<dbReference type="OrthoDB" id="5975054at2759"/>
<sequence length="335" mass="39047">MMFLDCIKSLFSYPPRAYIGSYKSTKRHLLTSSRIRTIYTRSCAMQQHLESKEYTKFHKFLKSVLRNIPNNYPRSYHLKEFGWNDFNKIGSIHSHCHVGNIQLASYQHWPSLDEGNDLSFFGRSLTLNFLPAYHDTDFVSRPVRYDSYITFLGRTAIYVGTDLRDAESEALYLSSLMQCIAVDVNKRTPVRIGSEIIKKYVDDKTTMKTPPQRHQFLPLQPGNGDVFRWTTTVQWSDVDYNRHVNQTPYLRFMYDAGSSAAVAGFLRSFHHELIHYKLKTYTVEYMQEIRLGKEVEVVCWEMDDNPGTIHFEVQVGDHTVTRSHLIFDVQPSAKL</sequence>
<dbReference type="Gene3D" id="3.10.129.10">
    <property type="entry name" value="Hotdog Thioesterase"/>
    <property type="match status" value="1"/>
</dbReference>
<dbReference type="Proteomes" id="UP000007110">
    <property type="component" value="Unassembled WGS sequence"/>
</dbReference>
<dbReference type="InParanoid" id="A0A7M7HF32"/>
<dbReference type="GeneID" id="105436858"/>
<dbReference type="RefSeq" id="XP_011661175.1">
    <property type="nucleotide sequence ID" value="XM_011662873.2"/>
</dbReference>
<feature type="domain" description="Acyl-ACP thioesterase-like C-terminal" evidence="1">
    <location>
        <begin position="231"/>
        <end position="302"/>
    </location>
</feature>
<dbReference type="SUPFAM" id="SSF54637">
    <property type="entry name" value="Thioesterase/thiol ester dehydrase-isomerase"/>
    <property type="match status" value="1"/>
</dbReference>
<dbReference type="InterPro" id="IPR049427">
    <property type="entry name" value="Acyl-ACP_TE_C"/>
</dbReference>
<dbReference type="PANTHER" id="PTHR34487:SF1">
    <property type="entry name" value="ACYL-ACP THIOESTERASE"/>
    <property type="match status" value="1"/>
</dbReference>
<proteinExistence type="predicted"/>
<dbReference type="EnsemblMetazoa" id="XM_011662873">
    <property type="protein sequence ID" value="XP_011661175"/>
    <property type="gene ID" value="LOC105436858"/>
</dbReference>
<evidence type="ECO:0000259" key="1">
    <source>
        <dbReference type="Pfam" id="PF20791"/>
    </source>
</evidence>
<organism evidence="2 3">
    <name type="scientific">Strongylocentrotus purpuratus</name>
    <name type="common">Purple sea urchin</name>
    <dbReference type="NCBI Taxonomy" id="7668"/>
    <lineage>
        <taxon>Eukaryota</taxon>
        <taxon>Metazoa</taxon>
        <taxon>Echinodermata</taxon>
        <taxon>Eleutherozoa</taxon>
        <taxon>Echinozoa</taxon>
        <taxon>Echinoidea</taxon>
        <taxon>Euechinoidea</taxon>
        <taxon>Echinacea</taxon>
        <taxon>Camarodonta</taxon>
        <taxon>Echinidea</taxon>
        <taxon>Strongylocentrotidae</taxon>
        <taxon>Strongylocentrotus</taxon>
    </lineage>
</organism>
<dbReference type="Pfam" id="PF20791">
    <property type="entry name" value="Acyl-ACP_TE_C"/>
    <property type="match status" value="1"/>
</dbReference>
<reference evidence="3" key="1">
    <citation type="submission" date="2015-02" db="EMBL/GenBank/DDBJ databases">
        <title>Genome sequencing for Strongylocentrotus purpuratus.</title>
        <authorList>
            <person name="Murali S."/>
            <person name="Liu Y."/>
            <person name="Vee V."/>
            <person name="English A."/>
            <person name="Wang M."/>
            <person name="Skinner E."/>
            <person name="Han Y."/>
            <person name="Muzny D.M."/>
            <person name="Worley K.C."/>
            <person name="Gibbs R.A."/>
        </authorList>
    </citation>
    <scope>NUCLEOTIDE SEQUENCE</scope>
</reference>
<dbReference type="AlphaFoldDB" id="A0A7M7HF32"/>
<dbReference type="KEGG" id="spu:105436858"/>
<keyword evidence="3" id="KW-1185">Reference proteome</keyword>
<evidence type="ECO:0000313" key="2">
    <source>
        <dbReference type="EnsemblMetazoa" id="XP_011661175"/>
    </source>
</evidence>
<protein>
    <recommendedName>
        <fullName evidence="1">Acyl-ACP thioesterase-like C-terminal domain-containing protein</fullName>
    </recommendedName>
</protein>
<reference evidence="2" key="2">
    <citation type="submission" date="2021-01" db="UniProtKB">
        <authorList>
            <consortium name="EnsemblMetazoa"/>
        </authorList>
    </citation>
    <scope>IDENTIFICATION</scope>
</reference>
<evidence type="ECO:0000313" key="3">
    <source>
        <dbReference type="Proteomes" id="UP000007110"/>
    </source>
</evidence>
<name>A0A7M7HF32_STRPU</name>
<dbReference type="InterPro" id="IPR029069">
    <property type="entry name" value="HotDog_dom_sf"/>
</dbReference>